<evidence type="ECO:0000313" key="3">
    <source>
        <dbReference type="Proteomes" id="UP001634394"/>
    </source>
</evidence>
<dbReference type="Proteomes" id="UP001634394">
    <property type="component" value="Unassembled WGS sequence"/>
</dbReference>
<keyword evidence="1" id="KW-1133">Transmembrane helix</keyword>
<comment type="caution">
    <text evidence="2">The sequence shown here is derived from an EMBL/GenBank/DDBJ whole genome shotgun (WGS) entry which is preliminary data.</text>
</comment>
<proteinExistence type="predicted"/>
<protein>
    <submittedName>
        <fullName evidence="2">Uncharacterized protein</fullName>
    </submittedName>
</protein>
<evidence type="ECO:0000313" key="2">
    <source>
        <dbReference type="EMBL" id="KAL3836960.1"/>
    </source>
</evidence>
<sequence>MKFQNFVLTTALVCCFSSALMVMGLGAGYANHDSIIPLFIFLLLIYPLLKKKTIVAALETDLQFYNRVICATAQNQNCLACFPPITRPDCTINTNCAWDELNNICYPSF</sequence>
<keyword evidence="3" id="KW-1185">Reference proteome</keyword>
<name>A0ABD3TIY3_SINWO</name>
<dbReference type="AlphaFoldDB" id="A0ABD3TIY3"/>
<reference evidence="2 3" key="1">
    <citation type="submission" date="2024-11" db="EMBL/GenBank/DDBJ databases">
        <title>Chromosome-level genome assembly of the freshwater bivalve Anodonta woodiana.</title>
        <authorList>
            <person name="Chen X."/>
        </authorList>
    </citation>
    <scope>NUCLEOTIDE SEQUENCE [LARGE SCALE GENOMIC DNA]</scope>
    <source>
        <strain evidence="2">MN2024</strain>
        <tissue evidence="2">Gills</tissue>
    </source>
</reference>
<keyword evidence="1" id="KW-0472">Membrane</keyword>
<evidence type="ECO:0000256" key="1">
    <source>
        <dbReference type="SAM" id="Phobius"/>
    </source>
</evidence>
<dbReference type="EMBL" id="JBJQND010000018">
    <property type="protein sequence ID" value="KAL3836960.1"/>
    <property type="molecule type" value="Genomic_DNA"/>
</dbReference>
<gene>
    <name evidence="2" type="ORF">ACJMK2_022362</name>
</gene>
<keyword evidence="1" id="KW-0812">Transmembrane</keyword>
<accession>A0ABD3TIY3</accession>
<feature type="transmembrane region" description="Helical" evidence="1">
    <location>
        <begin position="34"/>
        <end position="49"/>
    </location>
</feature>
<organism evidence="2 3">
    <name type="scientific">Sinanodonta woodiana</name>
    <name type="common">Chinese pond mussel</name>
    <name type="synonym">Anodonta woodiana</name>
    <dbReference type="NCBI Taxonomy" id="1069815"/>
    <lineage>
        <taxon>Eukaryota</taxon>
        <taxon>Metazoa</taxon>
        <taxon>Spiralia</taxon>
        <taxon>Lophotrochozoa</taxon>
        <taxon>Mollusca</taxon>
        <taxon>Bivalvia</taxon>
        <taxon>Autobranchia</taxon>
        <taxon>Heteroconchia</taxon>
        <taxon>Palaeoheterodonta</taxon>
        <taxon>Unionida</taxon>
        <taxon>Unionoidea</taxon>
        <taxon>Unionidae</taxon>
        <taxon>Unioninae</taxon>
        <taxon>Sinanodonta</taxon>
    </lineage>
</organism>